<dbReference type="eggNOG" id="ENOG503208E">
    <property type="taxonomic scope" value="Bacteria"/>
</dbReference>
<dbReference type="EMBL" id="CP000511">
    <property type="protein sequence ID" value="ABM16767.1"/>
    <property type="molecule type" value="Genomic_DNA"/>
</dbReference>
<sequence length="416" mass="44769">MINSEIRISGNAELTTRETVAAEVAIEWLAAHPHVEVTAVDLSKTLQQFITELFLTGGRRQREALSGHAVAVLDQIGVHPEEFAPVRTFAKSADMPVAYGAMVGRVAEALAPLAAAVQLSRIPVTNAAVGIIEPDEGLDRRQLRGFVVGQVRPHAQQMHARVGAGETVDGYLQLILADIGALATAVVESARAKNARPTRLDDELAERTTHFVRTHRAALMGYATPRFGQDADDIVATALLKVAVQFRNNPKLRIGFAYGKAAVDNAAKDLFTKRKARQGRDILDPELLEWAAGTHDDAADVEEVDVMLRMVLSAAAELADEQLGPDACLARETLLQFFLVDPHEIDPRKARLTERALHLTTANEGNGFRTELGEIAAALGAEDPAIKRITELAVAALRAQADKSRRPGPAGGELAA</sequence>
<organism evidence="1 2">
    <name type="scientific">Mycolicibacterium vanbaalenii (strain DSM 7251 / JCM 13017 / BCRC 16820 / KCTC 9966 / NRRL B-24157 / PYR-1)</name>
    <name type="common">Mycobacterium vanbaalenii</name>
    <dbReference type="NCBI Taxonomy" id="350058"/>
    <lineage>
        <taxon>Bacteria</taxon>
        <taxon>Bacillati</taxon>
        <taxon>Actinomycetota</taxon>
        <taxon>Actinomycetes</taxon>
        <taxon>Mycobacteriales</taxon>
        <taxon>Mycobacteriaceae</taxon>
        <taxon>Mycolicibacterium</taxon>
    </lineage>
</organism>
<dbReference type="RefSeq" id="WP_011783111.1">
    <property type="nucleotide sequence ID" value="NC_008726.1"/>
</dbReference>
<gene>
    <name evidence="1" type="ordered locus">Mvan_6012</name>
</gene>
<name>A1THW7_MYCVP</name>
<dbReference type="HOGENOM" id="CLU_660266_0_0_11"/>
<protein>
    <submittedName>
        <fullName evidence="1">RNA polymerase, sigma-24 subunit, ECF subfamily</fullName>
    </submittedName>
</protein>
<dbReference type="KEGG" id="mva:Mvan_6012"/>
<dbReference type="AlphaFoldDB" id="A1THW7"/>
<keyword evidence="2" id="KW-1185">Reference proteome</keyword>
<dbReference type="STRING" id="350058.Mvan_6012"/>
<evidence type="ECO:0000313" key="2">
    <source>
        <dbReference type="Proteomes" id="UP000009159"/>
    </source>
</evidence>
<reference evidence="1" key="1">
    <citation type="submission" date="2006-12" db="EMBL/GenBank/DDBJ databases">
        <title>Complete sequence of Mycobacterium vanbaalenii PYR-1.</title>
        <authorList>
            <consortium name="US DOE Joint Genome Institute"/>
            <person name="Copeland A."/>
            <person name="Lucas S."/>
            <person name="Lapidus A."/>
            <person name="Barry K."/>
            <person name="Detter J.C."/>
            <person name="Glavina del Rio T."/>
            <person name="Hammon N."/>
            <person name="Israni S."/>
            <person name="Dalin E."/>
            <person name="Tice H."/>
            <person name="Pitluck S."/>
            <person name="Singan V."/>
            <person name="Schmutz J."/>
            <person name="Larimer F."/>
            <person name="Land M."/>
            <person name="Hauser L."/>
            <person name="Kyrpides N."/>
            <person name="Anderson I.J."/>
            <person name="Miller C."/>
            <person name="Richardson P."/>
        </authorList>
    </citation>
    <scope>NUCLEOTIDE SEQUENCE [LARGE SCALE GENOMIC DNA]</scope>
    <source>
        <strain evidence="1">PYR-1</strain>
    </source>
</reference>
<dbReference type="Proteomes" id="UP000009159">
    <property type="component" value="Chromosome"/>
</dbReference>
<evidence type="ECO:0000313" key="1">
    <source>
        <dbReference type="EMBL" id="ABM16767.1"/>
    </source>
</evidence>
<accession>A1THW7</accession>
<proteinExistence type="predicted"/>